<dbReference type="SUPFAM" id="SSF53474">
    <property type="entry name" value="alpha/beta-Hydrolases"/>
    <property type="match status" value="1"/>
</dbReference>
<protein>
    <submittedName>
        <fullName evidence="1">Alpha/beta hydrolase</fullName>
    </submittedName>
</protein>
<name>A0A9D1YTI9_9MICO</name>
<dbReference type="EMBL" id="DXDC01000013">
    <property type="protein sequence ID" value="HIY64770.1"/>
    <property type="molecule type" value="Genomic_DNA"/>
</dbReference>
<keyword evidence="1" id="KW-0378">Hydrolase</keyword>
<dbReference type="GO" id="GO:0016787">
    <property type="term" value="F:hydrolase activity"/>
    <property type="evidence" value="ECO:0007669"/>
    <property type="project" value="UniProtKB-KW"/>
</dbReference>
<dbReference type="InterPro" id="IPR029058">
    <property type="entry name" value="AB_hydrolase_fold"/>
</dbReference>
<accession>A0A9D1YTI9</accession>
<evidence type="ECO:0000313" key="1">
    <source>
        <dbReference type="EMBL" id="HIY64770.1"/>
    </source>
</evidence>
<organism evidence="1 2">
    <name type="scientific">Candidatus Agrococcus pullicola</name>
    <dbReference type="NCBI Taxonomy" id="2838429"/>
    <lineage>
        <taxon>Bacteria</taxon>
        <taxon>Bacillati</taxon>
        <taxon>Actinomycetota</taxon>
        <taxon>Actinomycetes</taxon>
        <taxon>Micrococcales</taxon>
        <taxon>Microbacteriaceae</taxon>
        <taxon>Agrococcus</taxon>
    </lineage>
</organism>
<comment type="caution">
    <text evidence="1">The sequence shown here is derived from an EMBL/GenBank/DDBJ whole genome shotgun (WGS) entry which is preliminary data.</text>
</comment>
<proteinExistence type="predicted"/>
<reference evidence="1" key="1">
    <citation type="journal article" date="2021" name="PeerJ">
        <title>Extensive microbial diversity within the chicken gut microbiome revealed by metagenomics and culture.</title>
        <authorList>
            <person name="Gilroy R."/>
            <person name="Ravi A."/>
            <person name="Getino M."/>
            <person name="Pursley I."/>
            <person name="Horton D.L."/>
            <person name="Alikhan N.F."/>
            <person name="Baker D."/>
            <person name="Gharbi K."/>
            <person name="Hall N."/>
            <person name="Watson M."/>
            <person name="Adriaenssens E.M."/>
            <person name="Foster-Nyarko E."/>
            <person name="Jarju S."/>
            <person name="Secka A."/>
            <person name="Antonio M."/>
            <person name="Oren A."/>
            <person name="Chaudhuri R.R."/>
            <person name="La Ragione R."/>
            <person name="Hildebrand F."/>
            <person name="Pallen M.J."/>
        </authorList>
    </citation>
    <scope>NUCLEOTIDE SEQUENCE</scope>
    <source>
        <strain evidence="1">ChiGjej1B1-98</strain>
    </source>
</reference>
<sequence>MAVTSPFQQLLDRTPVRRRSNVVDGVATVWFEYGPESGRPLAFVHGFRGDHHGLETIAAHLPGYRILIPDLPGFGESA</sequence>
<dbReference type="Gene3D" id="3.40.50.1820">
    <property type="entry name" value="alpha/beta hydrolase"/>
    <property type="match status" value="1"/>
</dbReference>
<evidence type="ECO:0000313" key="2">
    <source>
        <dbReference type="Proteomes" id="UP000824005"/>
    </source>
</evidence>
<gene>
    <name evidence="1" type="ORF">H9830_00660</name>
</gene>
<dbReference type="AlphaFoldDB" id="A0A9D1YTI9"/>
<feature type="non-terminal residue" evidence="1">
    <location>
        <position position="78"/>
    </location>
</feature>
<dbReference type="Proteomes" id="UP000824005">
    <property type="component" value="Unassembled WGS sequence"/>
</dbReference>
<reference evidence="1" key="2">
    <citation type="submission" date="2021-04" db="EMBL/GenBank/DDBJ databases">
        <authorList>
            <person name="Gilroy R."/>
        </authorList>
    </citation>
    <scope>NUCLEOTIDE SEQUENCE</scope>
    <source>
        <strain evidence="1">ChiGjej1B1-98</strain>
    </source>
</reference>